<feature type="compositionally biased region" description="Polar residues" evidence="1">
    <location>
        <begin position="954"/>
        <end position="991"/>
    </location>
</feature>
<feature type="compositionally biased region" description="Polar residues" evidence="1">
    <location>
        <begin position="1317"/>
        <end position="1342"/>
    </location>
</feature>
<keyword evidence="3" id="KW-1185">Reference proteome</keyword>
<dbReference type="OrthoDB" id="248320at2759"/>
<accession>A0A152A5P0</accession>
<sequence>MTEDTTEQLELEHSKNIAFNDFSDNFKGIPTYTGEDESVRYKDAVSLDSSLLAISNKHGLIFVMDINAALCIYTIKDFLDGNSRTKEPFYKFSLFSQSAQAKILFSLSHDESFLSISYKNILNIYSVVDLLSKIKKPKVSLTKIGFSNVYNVQWSSYRNHLAITNVNKEIFIYRLETNEFINLKGIVKPTLTCCWNDRVEDELLLGLDDGSIELINTQKPEISKKIITKPMVLLEDEEKNFTVYYMNQMAGYLFVAFEVRPAKGSAEDTELSAVFLYRMSEKRNYSQPDQMFYLAGADRQEPTNIHMSQVHDNLLLLTNNSGTGVDVLLLKDQKWVQLSLDDTVRAELPFDTNPMGMSLISQVDKTILVLLDTESNINLFNFIESQPKQQNGNTNGIHHNLPTSATKKPIPILKSSNSSSSILTRSNSGNNNIFQQQMINNNNSNSINNNNSFIKPNNETFFKPVTETQQSTAKKPQNPQLEKLIKKTEEFIKNHDSKDIKHSFQVIQEIYLKINEKLMIMKSISEEFKKTDMLQYQDINKKLSLVENFSKSFTSLKDDNEQILYNNVKILDQVKELEKYKSSQSFKQSQKDNTLYDQSIIDQKMKIDKNYSSIRQQVGKLEDQLKRIYSVPSQQGDLFDLSLESSSSDANVIRDPIELIQKTIRNNAQQQFKHNSLLQTLEAKLQNLTLHQNKISSLKKENIDSIVDQFSNIAIKDQQQNPTSEDTNQELCSSNSYKNFIQSLKKRQVSVIKPKVIDVKKILKPDEMKQLELANVRKDIIENEKPPTTQNWLTTASFVQDLNLGPTSNNNSSASTASVLQGLKASNNNDAFSTSKYIFTAQTTRTPIQFENLDEKEESDQEEEENDYSEEEYDDVEDIEEEEVEKKPPKVIEQPKYTAAKTAVQPPKLPQQQVDSSSSESEEEDSNKRPDKTDIKKKANDREKEGAEIFKNTKMPTSIPDSIRTQGPSPSPLVSGTSLKSTTATSPTNIFGTGSSTSSTLFANTLSAGSTLFNGTSLNLGGGKLTSTTSPSTTSNTLSSTTSPSTATSSLGTLFNSLPSPTSGSGIFSPTTTSATSTTTSNNGSLFNGLTTTASSSSSTTTSTATSTTTSPTPNQTKPSTTDSTLPSTSTTVTSPTTNTAATTTATVPTTPPSNNNNTTSTTSEISFTGFGLGDDNKTPTKPPTTQATTPSSITTPSPFGNNSSQPQTPTSPFTQSTASVFANSNAPSTVTTPSSIFSNTSKPAASVFAPSGNLGTVFGQQQPTSVFGQPVSQTPAFGQSTTPTTNPTSVFGQTTNTTTSTFGQSTTSTTNPTSVFGQSSTAPTTTFGQTSTAPTTFGQTSTAPTATNSVFGQTAFGQSTTPATSTVFGQSTPSTTTTAFGSQSGTTGAFGQSTTPTAFGQSTTPATSAAFGQSTTTPFGQPTAPTTTSFGQSTTPTTFGQQSTTTQPFGQTTQSTTSAFGQPFSSTPIVFGQQPTTTSTFGQPSGTTSAFGQPSGTTSAFGQPSGTTSAFGQPSGTTSAFGQPSGTTSAFGGGFGQTSAPTSAFGQPSNPSTSVFGQTSNTASAFGQTSAPTSAFGQPSNPSTSVFGSAFGQPSNPSGNVFGQSTSNPSGSVFGASKTVFGSSFQNPSGQQSFTFGGQR</sequence>
<dbReference type="InterPro" id="IPR036322">
    <property type="entry name" value="WD40_repeat_dom_sf"/>
</dbReference>
<feature type="compositionally biased region" description="Acidic residues" evidence="1">
    <location>
        <begin position="852"/>
        <end position="883"/>
    </location>
</feature>
<feature type="compositionally biased region" description="Polar residues" evidence="1">
    <location>
        <begin position="1460"/>
        <end position="1525"/>
    </location>
</feature>
<dbReference type="EMBL" id="LODT01000006">
    <property type="protein sequence ID" value="KYR01550.1"/>
    <property type="molecule type" value="Genomic_DNA"/>
</dbReference>
<name>A0A152A5P0_TIELA</name>
<reference evidence="2 3" key="1">
    <citation type="submission" date="2015-12" db="EMBL/GenBank/DDBJ databases">
        <title>Dictyostelia acquired genes for synthesis and detection of signals that induce cell-type specialization by lateral gene transfer from prokaryotes.</title>
        <authorList>
            <person name="Gloeckner G."/>
            <person name="Schaap P."/>
        </authorList>
    </citation>
    <scope>NUCLEOTIDE SEQUENCE [LARGE SCALE GENOMIC DNA]</scope>
    <source>
        <strain evidence="2 3">TK</strain>
    </source>
</reference>
<dbReference type="SUPFAM" id="SSF50978">
    <property type="entry name" value="WD40 repeat-like"/>
    <property type="match status" value="1"/>
</dbReference>
<feature type="compositionally biased region" description="Polar residues" evidence="1">
    <location>
        <begin position="1363"/>
        <end position="1425"/>
    </location>
</feature>
<feature type="compositionally biased region" description="Basic and acidic residues" evidence="1">
    <location>
        <begin position="926"/>
        <end position="948"/>
    </location>
</feature>
<feature type="region of interest" description="Disordered" evidence="1">
    <location>
        <begin position="1276"/>
        <end position="1342"/>
    </location>
</feature>
<gene>
    <name evidence="2" type="ORF">DLAC_01543</name>
</gene>
<dbReference type="STRING" id="361077.A0A152A5P0"/>
<feature type="compositionally biased region" description="Low complexity" evidence="1">
    <location>
        <begin position="1069"/>
        <end position="1081"/>
    </location>
</feature>
<feature type="compositionally biased region" description="Low complexity" evidence="1">
    <location>
        <begin position="1289"/>
        <end position="1316"/>
    </location>
</feature>
<feature type="compositionally biased region" description="Low complexity" evidence="1">
    <location>
        <begin position="1017"/>
        <end position="1054"/>
    </location>
</feature>
<feature type="region of interest" description="Disordered" evidence="1">
    <location>
        <begin position="1017"/>
        <end position="1216"/>
    </location>
</feature>
<evidence type="ECO:0000313" key="2">
    <source>
        <dbReference type="EMBL" id="KYR01550.1"/>
    </source>
</evidence>
<dbReference type="OMA" id="NINTIEW"/>
<comment type="caution">
    <text evidence="2">The sequence shown here is derived from an EMBL/GenBank/DDBJ whole genome shotgun (WGS) entry which is preliminary data.</text>
</comment>
<feature type="compositionally biased region" description="Low complexity" evidence="1">
    <location>
        <begin position="1184"/>
        <end position="1216"/>
    </location>
</feature>
<feature type="region of interest" description="Disordered" evidence="1">
    <location>
        <begin position="402"/>
        <end position="421"/>
    </location>
</feature>
<organism evidence="2 3">
    <name type="scientific">Tieghemostelium lacteum</name>
    <name type="common">Slime mold</name>
    <name type="synonym">Dictyostelium lacteum</name>
    <dbReference type="NCBI Taxonomy" id="361077"/>
    <lineage>
        <taxon>Eukaryota</taxon>
        <taxon>Amoebozoa</taxon>
        <taxon>Evosea</taxon>
        <taxon>Eumycetozoa</taxon>
        <taxon>Dictyostelia</taxon>
        <taxon>Dictyosteliales</taxon>
        <taxon>Raperosteliaceae</taxon>
        <taxon>Tieghemostelium</taxon>
    </lineage>
</organism>
<feature type="compositionally biased region" description="Polar residues" evidence="1">
    <location>
        <begin position="1276"/>
        <end position="1288"/>
    </location>
</feature>
<feature type="compositionally biased region" description="Polar residues" evidence="1">
    <location>
        <begin position="1055"/>
        <end position="1068"/>
    </location>
</feature>
<dbReference type="Proteomes" id="UP000076078">
    <property type="component" value="Unassembled WGS sequence"/>
</dbReference>
<feature type="compositionally biased region" description="Low complexity" evidence="1">
    <location>
        <begin position="1426"/>
        <end position="1459"/>
    </location>
</feature>
<feature type="region of interest" description="Disordered" evidence="1">
    <location>
        <begin position="1363"/>
        <end position="1641"/>
    </location>
</feature>
<feature type="compositionally biased region" description="Polar residues" evidence="1">
    <location>
        <begin position="1542"/>
        <end position="1612"/>
    </location>
</feature>
<feature type="compositionally biased region" description="Polar residues" evidence="1">
    <location>
        <begin position="1621"/>
        <end position="1641"/>
    </location>
</feature>
<dbReference type="InParanoid" id="A0A152A5P0"/>
<evidence type="ECO:0000313" key="3">
    <source>
        <dbReference type="Proteomes" id="UP000076078"/>
    </source>
</evidence>
<evidence type="ECO:0000256" key="1">
    <source>
        <dbReference type="SAM" id="MobiDB-lite"/>
    </source>
</evidence>
<feature type="region of interest" description="Disordered" evidence="1">
    <location>
        <begin position="849"/>
        <end position="996"/>
    </location>
</feature>
<protein>
    <submittedName>
        <fullName evidence="2">WD40-like domain-containing protein</fullName>
    </submittedName>
</protein>
<feature type="compositionally biased region" description="Low complexity" evidence="1">
    <location>
        <begin position="1091"/>
        <end position="1164"/>
    </location>
</feature>
<proteinExistence type="predicted"/>